<comment type="caution">
    <text evidence="4">The sequence shown here is derived from an EMBL/GenBank/DDBJ whole genome shotgun (WGS) entry which is preliminary data.</text>
</comment>
<gene>
    <name evidence="4" type="ORF">KDH_74790</name>
</gene>
<organism evidence="4 5">
    <name type="scientific">Dictyobacter halimunensis</name>
    <dbReference type="NCBI Taxonomy" id="3026934"/>
    <lineage>
        <taxon>Bacteria</taxon>
        <taxon>Bacillati</taxon>
        <taxon>Chloroflexota</taxon>
        <taxon>Ktedonobacteria</taxon>
        <taxon>Ktedonobacterales</taxon>
        <taxon>Dictyobacteraceae</taxon>
        <taxon>Dictyobacter</taxon>
    </lineage>
</organism>
<dbReference type="InterPro" id="IPR050465">
    <property type="entry name" value="UPF0194_transport"/>
</dbReference>
<name>A0ABQ6G440_9CHLR</name>
<keyword evidence="3" id="KW-1133">Transmembrane helix</keyword>
<reference evidence="4 5" key="1">
    <citation type="submission" date="2023-02" db="EMBL/GenBank/DDBJ databases">
        <title>Dictyobacter halimunensis sp. nov., a new member of the class Ktedonobacteria from forest soil in a geothermal area.</title>
        <authorList>
            <person name="Rachmania M.K."/>
            <person name="Ningsih F."/>
            <person name="Sakai Y."/>
            <person name="Yabe S."/>
            <person name="Yokota A."/>
            <person name="Sjamsuridzal W."/>
        </authorList>
    </citation>
    <scope>NUCLEOTIDE SEQUENCE [LARGE SCALE GENOMIC DNA]</scope>
    <source>
        <strain evidence="4 5">S3.2.2.5</strain>
    </source>
</reference>
<evidence type="ECO:0008006" key="6">
    <source>
        <dbReference type="Google" id="ProtNLM"/>
    </source>
</evidence>
<keyword evidence="5" id="KW-1185">Reference proteome</keyword>
<dbReference type="Proteomes" id="UP001344906">
    <property type="component" value="Unassembled WGS sequence"/>
</dbReference>
<feature type="transmembrane region" description="Helical" evidence="3">
    <location>
        <begin position="39"/>
        <end position="61"/>
    </location>
</feature>
<accession>A0ABQ6G440</accession>
<dbReference type="Gene3D" id="2.40.30.170">
    <property type="match status" value="1"/>
</dbReference>
<evidence type="ECO:0000256" key="3">
    <source>
        <dbReference type="SAM" id="Phobius"/>
    </source>
</evidence>
<keyword evidence="3" id="KW-0812">Transmembrane</keyword>
<keyword evidence="2" id="KW-0175">Coiled coil</keyword>
<protein>
    <recommendedName>
        <fullName evidence="6">HlyD family secretion protein</fullName>
    </recommendedName>
</protein>
<dbReference type="EMBL" id="BSRI01000002">
    <property type="protein sequence ID" value="GLV60660.1"/>
    <property type="molecule type" value="Genomic_DNA"/>
</dbReference>
<evidence type="ECO:0000313" key="5">
    <source>
        <dbReference type="Proteomes" id="UP001344906"/>
    </source>
</evidence>
<dbReference type="RefSeq" id="WP_338257795.1">
    <property type="nucleotide sequence ID" value="NZ_BSRI01000002.1"/>
</dbReference>
<evidence type="ECO:0000256" key="2">
    <source>
        <dbReference type="ARBA" id="ARBA00023054"/>
    </source>
</evidence>
<keyword evidence="3" id="KW-0472">Membrane</keyword>
<comment type="subcellular location">
    <subcellularLocation>
        <location evidence="1">Cell envelope</location>
    </subcellularLocation>
</comment>
<evidence type="ECO:0000313" key="4">
    <source>
        <dbReference type="EMBL" id="GLV60660.1"/>
    </source>
</evidence>
<evidence type="ECO:0000256" key="1">
    <source>
        <dbReference type="ARBA" id="ARBA00004196"/>
    </source>
</evidence>
<sequence length="494" mass="51900">MIQTPTKPPGPAPDEATEQIVSMNEAPVRRSKWRNPRNAIWISLILLGVLLIGILFGPLHWAAGFQGNLASRGMTAAPVSATGFLQAPVYNLNFSTQIGGLVSAINVNLGQHVVPNQVLAHLGYNNYAELVNESQVAVDAARNTLIASRARVNISIANRHFLVVLSQDTLRAEQNNRQALRRQAQANIHFAQVTLERDEETLEAVMRSSDAAIRSARQTEINAIAACQAAATSASSSSNDDSGSSSNNQSSASSTEASCIQAAQDAFHAAVASATQAVVTARGTVAKDRAALQQARANADVNLTNVEGLIVEAADNIDVARTNPEVETALRDLGNDEFTYRTALATLLVNQKLLSLTALCAPHPGVVTAVIGTVGGVPGAVTNLVPAGGVEIQSVHGGLTFIQITDASNVNRVLTFVDETDIPKIHQGQGVTFTVKAFGTHQFTGHVITMAPNGIGYPGSPTSIKYQVIVAIDGDSAGSYSLLTGMTANVSFNS</sequence>
<dbReference type="PANTHER" id="PTHR32347">
    <property type="entry name" value="EFFLUX SYSTEM COMPONENT YKNX-RELATED"/>
    <property type="match status" value="1"/>
</dbReference>
<dbReference type="PANTHER" id="PTHR32347:SF23">
    <property type="entry name" value="BLL5650 PROTEIN"/>
    <property type="match status" value="1"/>
</dbReference>
<proteinExistence type="predicted"/>